<evidence type="ECO:0000313" key="2">
    <source>
        <dbReference type="EMBL" id="KAF4948683.1"/>
    </source>
</evidence>
<sequence length="458" mass="52123">MTSPRFAHTILVPGTSGSSPSLQTFGALDQPRKKRPHRKSRKGCDACKRRKVKRNEQCFQPHHVSVAIPVVAKAIDPVPWINLMHLELFHHWDKETRSALAFPQIWPAVMQQAFHEDFVMSAILCTSAMHLSSLCPQEPKYRDASEYLMAKTVQLFRKNLSRPFNKQNCEALMGTALLVNYISWFDLDFLHGQTKLDLSKDQLFFLTSGIIELWFRSMPIFIDQGSIFANVARRSPRFHIEQALVSWGHDPERFVGLVMDIWDDPRYQGERCFGSDESTSCAWRLLLGMQNQIPHPSPKSPPEESCEEDAYTQSLTHLKEVITDVTDKYTSPNHPAASMVLSSQSDRSVFETLLHRISPLLCCASLAVDPMCHGMLCSISSDIEELFFGVPAFCSGPIARWIADGDSRILVLLCHFYRAAQILLPKKRNWWAYTRSCVMGQLIMDELKSRGLEPDLLI</sequence>
<evidence type="ECO:0000313" key="3">
    <source>
        <dbReference type="Proteomes" id="UP000604273"/>
    </source>
</evidence>
<dbReference type="GO" id="GO:0001228">
    <property type="term" value="F:DNA-binding transcription activator activity, RNA polymerase II-specific"/>
    <property type="evidence" value="ECO:0007669"/>
    <property type="project" value="TreeGrafter"/>
</dbReference>
<feature type="region of interest" description="Disordered" evidence="1">
    <location>
        <begin position="11"/>
        <end position="44"/>
    </location>
</feature>
<dbReference type="AlphaFoldDB" id="A0A8H4SZX4"/>
<dbReference type="EMBL" id="JABFAI010000254">
    <property type="protein sequence ID" value="KAF4948683.1"/>
    <property type="molecule type" value="Genomic_DNA"/>
</dbReference>
<name>A0A8H4SZX4_9HYPO</name>
<dbReference type="Proteomes" id="UP000604273">
    <property type="component" value="Unassembled WGS sequence"/>
</dbReference>
<reference evidence="2" key="2">
    <citation type="submission" date="2020-05" db="EMBL/GenBank/DDBJ databases">
        <authorList>
            <person name="Kim H.-S."/>
            <person name="Proctor R.H."/>
            <person name="Brown D.W."/>
        </authorList>
    </citation>
    <scope>NUCLEOTIDE SEQUENCE</scope>
    <source>
        <strain evidence="2">NRRL 45417</strain>
    </source>
</reference>
<accession>A0A8H4SZX4</accession>
<proteinExistence type="predicted"/>
<reference evidence="2" key="1">
    <citation type="journal article" date="2020" name="BMC Genomics">
        <title>Correction to: Identification and distribution of gene clusters required for synthesis of sphingolipid metabolism inhibitors in diverse species of the filamentous fungus Fusarium.</title>
        <authorList>
            <person name="Kim H.S."/>
            <person name="Lohmar J.M."/>
            <person name="Busman M."/>
            <person name="Brown D.W."/>
            <person name="Naumann T.A."/>
            <person name="Divon H.H."/>
            <person name="Lysoe E."/>
            <person name="Uhlig S."/>
            <person name="Proctor R.H."/>
        </authorList>
    </citation>
    <scope>NUCLEOTIDE SEQUENCE</scope>
    <source>
        <strain evidence="2">NRRL 45417</strain>
    </source>
</reference>
<evidence type="ECO:0000256" key="1">
    <source>
        <dbReference type="SAM" id="MobiDB-lite"/>
    </source>
</evidence>
<comment type="caution">
    <text evidence="2">The sequence shown here is derived from an EMBL/GenBank/DDBJ whole genome shotgun (WGS) entry which is preliminary data.</text>
</comment>
<evidence type="ECO:0008006" key="4">
    <source>
        <dbReference type="Google" id="ProtNLM"/>
    </source>
</evidence>
<gene>
    <name evidence="2" type="ORF">FGADI_9458</name>
</gene>
<feature type="compositionally biased region" description="Polar residues" evidence="1">
    <location>
        <begin position="15"/>
        <end position="24"/>
    </location>
</feature>
<feature type="compositionally biased region" description="Basic residues" evidence="1">
    <location>
        <begin position="32"/>
        <end position="41"/>
    </location>
</feature>
<protein>
    <recommendedName>
        <fullName evidence="4">Zn(2)-C6 fungal-type domain-containing protein</fullName>
    </recommendedName>
</protein>
<organism evidence="2 3">
    <name type="scientific">Fusarium gaditjirri</name>
    <dbReference type="NCBI Taxonomy" id="282569"/>
    <lineage>
        <taxon>Eukaryota</taxon>
        <taxon>Fungi</taxon>
        <taxon>Dikarya</taxon>
        <taxon>Ascomycota</taxon>
        <taxon>Pezizomycotina</taxon>
        <taxon>Sordariomycetes</taxon>
        <taxon>Hypocreomycetidae</taxon>
        <taxon>Hypocreales</taxon>
        <taxon>Nectriaceae</taxon>
        <taxon>Fusarium</taxon>
        <taxon>Fusarium nisikadoi species complex</taxon>
    </lineage>
</organism>
<dbReference type="OrthoDB" id="416217at2759"/>
<keyword evidence="3" id="KW-1185">Reference proteome</keyword>
<dbReference type="PANTHER" id="PTHR47784">
    <property type="entry name" value="STEROL UPTAKE CONTROL PROTEIN 2"/>
    <property type="match status" value="1"/>
</dbReference>
<dbReference type="InterPro" id="IPR053157">
    <property type="entry name" value="Sterol_Uptake_Regulator"/>
</dbReference>
<dbReference type="PANTHER" id="PTHR47784:SF5">
    <property type="entry name" value="STEROL UPTAKE CONTROL PROTEIN 2"/>
    <property type="match status" value="1"/>
</dbReference>